<feature type="compositionally biased region" description="Polar residues" evidence="9">
    <location>
        <begin position="960"/>
        <end position="975"/>
    </location>
</feature>
<feature type="compositionally biased region" description="Basic and acidic residues" evidence="9">
    <location>
        <begin position="534"/>
        <end position="549"/>
    </location>
</feature>
<dbReference type="Pfam" id="PF23598">
    <property type="entry name" value="LRR_14"/>
    <property type="match status" value="1"/>
</dbReference>
<organism evidence="14 15">
    <name type="scientific">Rhododendron griersonianum</name>
    <dbReference type="NCBI Taxonomy" id="479676"/>
    <lineage>
        <taxon>Eukaryota</taxon>
        <taxon>Viridiplantae</taxon>
        <taxon>Streptophyta</taxon>
        <taxon>Embryophyta</taxon>
        <taxon>Tracheophyta</taxon>
        <taxon>Spermatophyta</taxon>
        <taxon>Magnoliopsida</taxon>
        <taxon>eudicotyledons</taxon>
        <taxon>Gunneridae</taxon>
        <taxon>Pentapetalae</taxon>
        <taxon>asterids</taxon>
        <taxon>Ericales</taxon>
        <taxon>Ericaceae</taxon>
        <taxon>Ericoideae</taxon>
        <taxon>Rhodoreae</taxon>
        <taxon>Rhododendron</taxon>
    </lineage>
</organism>
<dbReference type="Pfam" id="PF08263">
    <property type="entry name" value="LRRNT_2"/>
    <property type="match status" value="1"/>
</dbReference>
<evidence type="ECO:0000259" key="11">
    <source>
        <dbReference type="Pfam" id="PF07001"/>
    </source>
</evidence>
<feature type="compositionally biased region" description="Polar residues" evidence="9">
    <location>
        <begin position="145"/>
        <end position="161"/>
    </location>
</feature>
<keyword evidence="7 10" id="KW-1133">Transmembrane helix</keyword>
<feature type="transmembrane region" description="Helical" evidence="10">
    <location>
        <begin position="2456"/>
        <end position="2480"/>
    </location>
</feature>
<keyword evidence="15" id="KW-1185">Reference proteome</keyword>
<feature type="compositionally biased region" description="Low complexity" evidence="9">
    <location>
        <begin position="80"/>
        <end position="102"/>
    </location>
</feature>
<feature type="compositionally biased region" description="Polar residues" evidence="9">
    <location>
        <begin position="1164"/>
        <end position="1178"/>
    </location>
</feature>
<keyword evidence="4 10" id="KW-0812">Transmembrane</keyword>
<evidence type="ECO:0000259" key="12">
    <source>
        <dbReference type="Pfam" id="PF08263"/>
    </source>
</evidence>
<evidence type="ECO:0000256" key="7">
    <source>
        <dbReference type="ARBA" id="ARBA00022989"/>
    </source>
</evidence>
<keyword evidence="5" id="KW-0732">Signal</keyword>
<evidence type="ECO:0000256" key="9">
    <source>
        <dbReference type="SAM" id="MobiDB-lite"/>
    </source>
</evidence>
<dbReference type="Proteomes" id="UP000823749">
    <property type="component" value="Chromosome 8"/>
</dbReference>
<evidence type="ECO:0000256" key="1">
    <source>
        <dbReference type="ARBA" id="ARBA00004167"/>
    </source>
</evidence>
<proteinExistence type="predicted"/>
<evidence type="ECO:0000256" key="4">
    <source>
        <dbReference type="ARBA" id="ARBA00022692"/>
    </source>
</evidence>
<dbReference type="FunFam" id="3.80.10.10:FF:000095">
    <property type="entry name" value="LRR receptor-like serine/threonine-protein kinase GSO1"/>
    <property type="match status" value="1"/>
</dbReference>
<dbReference type="FunFam" id="3.80.10.10:FF:000683">
    <property type="entry name" value="LRR receptor-like serine/threonine-protein kinase GSO1"/>
    <property type="match status" value="1"/>
</dbReference>
<dbReference type="InterPro" id="IPR038808">
    <property type="entry name" value="MOS1-like"/>
</dbReference>
<feature type="compositionally biased region" description="Basic and acidic residues" evidence="9">
    <location>
        <begin position="475"/>
        <end position="485"/>
    </location>
</feature>
<feature type="region of interest" description="Disordered" evidence="9">
    <location>
        <begin position="1257"/>
        <end position="1478"/>
    </location>
</feature>
<feature type="compositionally biased region" description="Polar residues" evidence="9">
    <location>
        <begin position="915"/>
        <end position="944"/>
    </location>
</feature>
<feature type="domain" description="Leucine-rich repeat-containing N-terminal plant-type" evidence="12">
    <location>
        <begin position="1612"/>
        <end position="1650"/>
    </location>
</feature>
<feature type="domain" description="Disease resistance R13L4/SHOC-2-like LRR" evidence="13">
    <location>
        <begin position="2273"/>
        <end position="2411"/>
    </location>
</feature>
<feature type="compositionally biased region" description="Polar residues" evidence="9">
    <location>
        <begin position="1031"/>
        <end position="1041"/>
    </location>
</feature>
<feature type="compositionally biased region" description="Basic residues" evidence="9">
    <location>
        <begin position="977"/>
        <end position="990"/>
    </location>
</feature>
<dbReference type="FunFam" id="3.80.10.10:FF:000721">
    <property type="entry name" value="Uncharacterized protein"/>
    <property type="match status" value="1"/>
</dbReference>
<dbReference type="PANTHER" id="PTHR34805">
    <property type="entry name" value="PROTEIN MODIFIER OF SNC1 1"/>
    <property type="match status" value="1"/>
</dbReference>
<sequence length="2557" mass="277747">MMAGERRWASARRGGMTVLGKVAVPKPLNLPSQRLENHGMDPTVEIVPKGTLSWGSRPSSSTSNPWGSSTLSPKADGGTSSPSHLSGRPSSGSGTRPSSSCSDRTHELNSNAWGPSSRPSSASGALASNQTALTSLRPRSAETRPGSSHLSRFAETSSDSSVAWGPTGVSEKLGVASSRNDGFSLSSGDFPTLGSEKENSGKSADSQDHGPHSRPGSSSRVASGKENSATSSVGDNSTNANVTVNTWRRDGPQHVEEGMFQPPVEKWQGDPPPYLNANVPPQHFDAWRGPPLNPPPGVWYRGPPGGPPYATPVGVGPGGFPMEPFPYYRPQIPPPALANSQPVPQGPGPRGHHPKNGDMYRPHIPDGYVRPGMPLRPGFYPGPVPYEGYYGPPMAYCNSSERDFPFMGMPAGPPIYNRFPGENAPPDPGNNHARAGPHGPTGRAPGSEQLESGPLEEARGPYKVLLKQHNEWDETRAEDKWEHTVQDNAPYGGKGDPPRKSLKKNEWGSEDRKDDEIYSGRRILGGDDISSRNFDNRGRYSSDLPESRGKAKTGQNSVHKSENESSTFSQGRQAFPATPKDSTLLQKIDGLNAKVRASDGRPDAASVPRVEEQMSRSQVVTAKVNHPRHEGGTDFGRIHTSGNLVPASRELDIPTAGAIIFLIKRRASHGVQGRVDHRGKRFNTPDADGWRKKPLGTEFTGAVSALNSEPSSNVHVQDHLSSVIAAEKYVINLQEKDEGESLTPMFDPSDCQEQRAKMREIAKQRALQLQKEEEERIREQKAKALAKLEELNRRTQATDGNGSTQKLEKAPPSVSIQQEKEECQVPTEQVMVASKSETPTSELVSNPNAQTTKSSDIEAAESTHLSNAPPMETSENPQLKPVVPHTASAADPKAATQVNEGGTSRHKRMGHKQRQNISLGGNLTEKSVPISSTEAQKNSTDVAVNDASTEVVAGVVGPSHESSLPMNSNVLTESSAHQRRKNYRSIKNKHKSDDVPSVTALVPKETNAENASVESGKLGSSELELDLSSVHFSEQQRTSLPNEEPSGRANSQWKSQHTRRMLKSQQANRNAEKDAVMWAPVRSDKKAEFIDEASNRTIPDPIIGTAKADSVIHNNTKSKRAEMERYVPKPVAKEQLAQQTLLDETVENCQTVNLTIGNIVCTVESGNGNDNQNKQSKVPGSWRQRGSPDESSSILDPSQNIQESIEQQQQSLKPEVNSMKEKTKLSDDLNASDGWNTSETFDTAAPVLSALVKEQGVITGKGKRHAFRGQRNVISGDNDKSSSQTPAPEIVGQTDKSSAAKENRTTSQWQPKSQVYAFPNQRASRPGGGQSGTAAEARNPIKKDSHSHDRVQMASDHKKQRAEHTVQPSNEQSVPEQKNEVVIPNEAHQESKREKNVASFRGQPNPPNQNSAVSTIDLVPLPSGDTENEQQRFSSGFRKNGNQNNRSGRVHESRGDWSLGGQDNRQHNNTSSNRERQRHNSHYEYQPIGQQNYSKTNNFEGSVDGSHNPGTRVVGKAYGAVTKCFVYARNSDVVAFVLVSRYLLNLHSISKNDVEEPQLLLNFSILVSNTGPEILFLAITSEMGRTQMFQYWMLFFFSVLSSVLLVIHGDNSTESSCLLRIKSSLVDPVGVLSNWSPKANMCSWNGLTCSIDQTHVLSLNLSGSGLSGLLSPEFSLLTSLQILDLSMNSLSGPIPPQFGQLQSLKELLLYSNSLSGNVPPEIGLLKGLQVLRIGDNSLTGQVPPHIGNLTELRVLGMAYCQLNGSIPLEIGNLNQLISLDLQKNSLGGLIPQAISGCVELQNFAASNNVLEGEIPPLMGNLQKLQILNLANNSLSGAIPAELGLLSNLKYLNLLGNMLSGEIPIELNQLSLLERLDLSGNNLSGTINLLTTQMKNIQVLFLSDNMLTGTIPGDFCIGSSSLWQLILARNKLSGQFPLELLNCSSLQQLDLSNNDFEGELPPGMDKLETLTDLLLNNNSFSGNLPREIGNLSNLVTFILFDNGITGGIPVEIGKLQELSVLYLYDNQFSGNIPMELTNCSSLTEIDFFGNHFTGSIPQTIGNLKNLVFLLLRQNDLSGPVPPSLGYCNKIQKLVLADNKLSGTLPATFRFLSDVSLITLYNNSFEGPLPTSLSLLKNLRIINFSHNRFTGSISPLCGSSNLIVLDLTNNSFSGPIPSSLSMSKNLTRLRLAANLLSETIPSELGQLTNLNFLDLSFNNLTGEIPPDLSNCRGLNHLLINNNRITGTIPSWLGILQGLGELDISCNSFQGKIPVQLGNCSRLLKLSLGGNNLFGEIPSEIGNLTSLNVLSLQKNNLSGSIPSTIQHCKKIYELRLAENFLTGAIPSELGTLIELQVILDLSKNLLSGKIPSSLGNLVKLERLNLSFNQLEGDIPPSLRKLTSLHMLNLSNNHFQGHIPSAFSGFPLSSFLGNGKLCGAPLTPCLESNPREKKPLSNTAVAGVVVAIVFTSTLICLGLIYVMLRIWCNWKNVSIASSDVGGDHKREEEKWVYGEEVMTRNVDYWKVDPLAMAPSTQDKQNPTATCILHLKVDAETVDHSS</sequence>
<dbReference type="SMART" id="SM00369">
    <property type="entry name" value="LRR_TYP"/>
    <property type="match status" value="12"/>
</dbReference>
<keyword evidence="3" id="KW-0433">Leucine-rich repeat</keyword>
<dbReference type="InterPro" id="IPR003591">
    <property type="entry name" value="Leu-rich_rpt_typical-subtyp"/>
</dbReference>
<feature type="domain" description="BAT2 N-terminal" evidence="11">
    <location>
        <begin position="11"/>
        <end position="129"/>
    </location>
</feature>
<evidence type="ECO:0000256" key="3">
    <source>
        <dbReference type="ARBA" id="ARBA00022614"/>
    </source>
</evidence>
<feature type="region of interest" description="Disordered" evidence="9">
    <location>
        <begin position="475"/>
        <end position="639"/>
    </location>
</feature>
<comment type="caution">
    <text evidence="14">The sequence shown here is derived from an EMBL/GenBank/DDBJ whole genome shotgun (WGS) entry which is preliminary data.</text>
</comment>
<dbReference type="InterPro" id="IPR055414">
    <property type="entry name" value="LRR_R13L4/SHOC2-like"/>
</dbReference>
<protein>
    <submittedName>
        <fullName evidence="14">Uncharacterized protein</fullName>
    </submittedName>
</protein>
<evidence type="ECO:0000313" key="14">
    <source>
        <dbReference type="EMBL" id="KAG5536936.1"/>
    </source>
</evidence>
<dbReference type="GO" id="GO:0016020">
    <property type="term" value="C:membrane"/>
    <property type="evidence" value="ECO:0007669"/>
    <property type="project" value="UniProtKB-SubCell"/>
</dbReference>
<feature type="region of interest" description="Disordered" evidence="9">
    <location>
        <begin position="417"/>
        <end position="458"/>
    </location>
</feature>
<feature type="compositionally biased region" description="Low complexity" evidence="9">
    <location>
        <begin position="112"/>
        <end position="128"/>
    </location>
</feature>
<feature type="compositionally biased region" description="Basic and acidic residues" evidence="9">
    <location>
        <begin position="1218"/>
        <end position="1227"/>
    </location>
</feature>
<name>A0AAV6J7C2_9ERIC</name>
<feature type="compositionally biased region" description="Polar residues" evidence="9">
    <location>
        <begin position="794"/>
        <end position="805"/>
    </location>
</feature>
<feature type="compositionally biased region" description="Polar residues" evidence="9">
    <location>
        <begin position="215"/>
        <end position="246"/>
    </location>
</feature>
<feature type="compositionally biased region" description="Low complexity" evidence="9">
    <location>
        <begin position="1012"/>
        <end position="1030"/>
    </location>
</feature>
<keyword evidence="2" id="KW-0597">Phosphoprotein</keyword>
<dbReference type="Pfam" id="PF00560">
    <property type="entry name" value="LRR_1"/>
    <property type="match status" value="8"/>
</dbReference>
<dbReference type="GO" id="GO:0051707">
    <property type="term" value="P:response to other organism"/>
    <property type="evidence" value="ECO:0007669"/>
    <property type="project" value="UniProtKB-ARBA"/>
</dbReference>
<evidence type="ECO:0000256" key="6">
    <source>
        <dbReference type="ARBA" id="ARBA00022737"/>
    </source>
</evidence>
<gene>
    <name evidence="14" type="ORF">RHGRI_024386</name>
</gene>
<dbReference type="SUPFAM" id="SSF52058">
    <property type="entry name" value="L domain-like"/>
    <property type="match status" value="2"/>
</dbReference>
<feature type="region of interest" description="Disordered" evidence="9">
    <location>
        <begin position="333"/>
        <end position="358"/>
    </location>
</feature>
<dbReference type="PANTHER" id="PTHR34805:SF1">
    <property type="entry name" value="PROTEIN MODIFIER OF SNC1 1"/>
    <property type="match status" value="1"/>
</dbReference>
<accession>A0AAV6J7C2</accession>
<evidence type="ECO:0000256" key="2">
    <source>
        <dbReference type="ARBA" id="ARBA00022553"/>
    </source>
</evidence>
<feature type="compositionally biased region" description="Polar residues" evidence="9">
    <location>
        <begin position="553"/>
        <end position="572"/>
    </location>
</feature>
<dbReference type="InterPro" id="IPR001611">
    <property type="entry name" value="Leu-rich_rpt"/>
</dbReference>
<dbReference type="GO" id="GO:0006952">
    <property type="term" value="P:defense response"/>
    <property type="evidence" value="ECO:0007669"/>
    <property type="project" value="UniProtKB-ARBA"/>
</dbReference>
<dbReference type="InterPro" id="IPR013210">
    <property type="entry name" value="LRR_N_plant-typ"/>
</dbReference>
<comment type="subcellular location">
    <subcellularLocation>
        <location evidence="1">Membrane</location>
        <topology evidence="1">Single-pass membrane protein</topology>
    </subcellularLocation>
</comment>
<dbReference type="InterPro" id="IPR009738">
    <property type="entry name" value="BAT2_N"/>
</dbReference>
<feature type="region of interest" description="Disordered" evidence="9">
    <location>
        <begin position="788"/>
        <end position="944"/>
    </location>
</feature>
<keyword evidence="6" id="KW-0677">Repeat</keyword>
<evidence type="ECO:0000256" key="10">
    <source>
        <dbReference type="SAM" id="Phobius"/>
    </source>
</evidence>
<feature type="compositionally biased region" description="Polar residues" evidence="9">
    <location>
        <begin position="177"/>
        <end position="189"/>
    </location>
</feature>
<feature type="region of interest" description="Disordered" evidence="9">
    <location>
        <begin position="1164"/>
        <end position="1232"/>
    </location>
</feature>
<keyword evidence="8 10" id="KW-0472">Membrane</keyword>
<feature type="compositionally biased region" description="Polar residues" evidence="9">
    <location>
        <begin position="1461"/>
        <end position="1472"/>
    </location>
</feature>
<feature type="compositionally biased region" description="Basic and acidic residues" evidence="9">
    <location>
        <begin position="1387"/>
        <end position="1396"/>
    </location>
</feature>
<dbReference type="Gene3D" id="3.80.10.10">
    <property type="entry name" value="Ribonuclease Inhibitor"/>
    <property type="match status" value="4"/>
</dbReference>
<feature type="compositionally biased region" description="Low complexity" evidence="9">
    <location>
        <begin position="1198"/>
        <end position="1211"/>
    </location>
</feature>
<feature type="compositionally biased region" description="Low complexity" evidence="9">
    <location>
        <begin position="52"/>
        <end position="72"/>
    </location>
</feature>
<dbReference type="FunFam" id="3.80.10.10:FF:000771">
    <property type="entry name" value="LRR receptor-like serine/threonine-protein kinase GSO1"/>
    <property type="match status" value="1"/>
</dbReference>
<evidence type="ECO:0000313" key="15">
    <source>
        <dbReference type="Proteomes" id="UP000823749"/>
    </source>
</evidence>
<dbReference type="EMBL" id="JACTNZ010000008">
    <property type="protein sequence ID" value="KAG5536936.1"/>
    <property type="molecule type" value="Genomic_DNA"/>
</dbReference>
<dbReference type="Pfam" id="PF07001">
    <property type="entry name" value="BAT2_N"/>
    <property type="match status" value="1"/>
</dbReference>
<evidence type="ECO:0000259" key="13">
    <source>
        <dbReference type="Pfam" id="PF23598"/>
    </source>
</evidence>
<feature type="compositionally biased region" description="Basic and acidic residues" evidence="9">
    <location>
        <begin position="496"/>
        <end position="519"/>
    </location>
</feature>
<dbReference type="InterPro" id="IPR032675">
    <property type="entry name" value="LRR_dom_sf"/>
</dbReference>
<dbReference type="FunFam" id="3.80.10.10:FF:000383">
    <property type="entry name" value="Leucine-rich repeat receptor protein kinase EMS1"/>
    <property type="match status" value="1"/>
</dbReference>
<feature type="compositionally biased region" description="Polar residues" evidence="9">
    <location>
        <begin position="1366"/>
        <end position="1376"/>
    </location>
</feature>
<feature type="compositionally biased region" description="Basic and acidic residues" evidence="9">
    <location>
        <begin position="195"/>
        <end position="211"/>
    </location>
</feature>
<dbReference type="GO" id="GO:0040029">
    <property type="term" value="P:epigenetic regulation of gene expression"/>
    <property type="evidence" value="ECO:0007669"/>
    <property type="project" value="TreeGrafter"/>
</dbReference>
<feature type="compositionally biased region" description="Basic and acidic residues" evidence="9">
    <location>
        <begin position="1339"/>
        <end position="1357"/>
    </location>
</feature>
<evidence type="ECO:0000256" key="5">
    <source>
        <dbReference type="ARBA" id="ARBA00022729"/>
    </source>
</evidence>
<evidence type="ECO:0000256" key="8">
    <source>
        <dbReference type="ARBA" id="ARBA00023136"/>
    </source>
</evidence>
<reference evidence="14" key="1">
    <citation type="submission" date="2020-08" db="EMBL/GenBank/DDBJ databases">
        <title>Plant Genome Project.</title>
        <authorList>
            <person name="Zhang R.-G."/>
        </authorList>
    </citation>
    <scope>NUCLEOTIDE SEQUENCE</scope>
    <source>
        <strain evidence="14">WSP0</strain>
        <tissue evidence="14">Leaf</tissue>
    </source>
</reference>
<dbReference type="SUPFAM" id="SSF52047">
    <property type="entry name" value="RNI-like"/>
    <property type="match status" value="1"/>
</dbReference>
<feature type="compositionally biased region" description="Basic residues" evidence="9">
    <location>
        <begin position="904"/>
        <end position="914"/>
    </location>
</feature>
<feature type="region of interest" description="Disordered" evidence="9">
    <location>
        <begin position="1"/>
        <end position="247"/>
    </location>
</feature>
<feature type="compositionally biased region" description="Polar residues" evidence="9">
    <location>
        <begin position="835"/>
        <end position="854"/>
    </location>
</feature>
<dbReference type="CDD" id="cd22249">
    <property type="entry name" value="UDM1_RNF168_RNF169-like"/>
    <property type="match status" value="1"/>
</dbReference>
<feature type="region of interest" description="Disordered" evidence="9">
    <location>
        <begin position="957"/>
        <end position="1073"/>
    </location>
</feature>